<feature type="transmembrane region" description="Helical" evidence="7">
    <location>
        <begin position="308"/>
        <end position="332"/>
    </location>
</feature>
<evidence type="ECO:0000256" key="3">
    <source>
        <dbReference type="ARBA" id="ARBA00022475"/>
    </source>
</evidence>
<dbReference type="InterPro" id="IPR002528">
    <property type="entry name" value="MATE_fam"/>
</dbReference>
<feature type="transmembrane region" description="Helical" evidence="7">
    <location>
        <begin position="412"/>
        <end position="431"/>
    </location>
</feature>
<feature type="transmembrane region" description="Helical" evidence="7">
    <location>
        <begin position="160"/>
        <end position="182"/>
    </location>
</feature>
<feature type="transmembrane region" description="Helical" evidence="7">
    <location>
        <begin position="352"/>
        <end position="374"/>
    </location>
</feature>
<evidence type="ECO:0000256" key="4">
    <source>
        <dbReference type="ARBA" id="ARBA00022692"/>
    </source>
</evidence>
<dbReference type="EMBL" id="JXXK01000030">
    <property type="protein sequence ID" value="KJF38798.1"/>
    <property type="molecule type" value="Genomic_DNA"/>
</dbReference>
<keyword evidence="2" id="KW-0813">Transport</keyword>
<organism evidence="8 9">
    <name type="scientific">Ruthenibacterium lactatiformans</name>
    <dbReference type="NCBI Taxonomy" id="1550024"/>
    <lineage>
        <taxon>Bacteria</taxon>
        <taxon>Bacillati</taxon>
        <taxon>Bacillota</taxon>
        <taxon>Clostridia</taxon>
        <taxon>Eubacteriales</taxon>
        <taxon>Oscillospiraceae</taxon>
        <taxon>Ruthenibacterium</taxon>
    </lineage>
</organism>
<feature type="transmembrane region" description="Helical" evidence="7">
    <location>
        <begin position="12"/>
        <end position="32"/>
    </location>
</feature>
<dbReference type="GeneID" id="42858017"/>
<dbReference type="PANTHER" id="PTHR43823">
    <property type="entry name" value="SPORULATION PROTEIN YKVU"/>
    <property type="match status" value="1"/>
</dbReference>
<dbReference type="GO" id="GO:0042910">
    <property type="term" value="F:xenobiotic transmembrane transporter activity"/>
    <property type="evidence" value="ECO:0007669"/>
    <property type="project" value="InterPro"/>
</dbReference>
<protein>
    <submittedName>
        <fullName evidence="8">Multidrug transporter MatE</fullName>
    </submittedName>
</protein>
<gene>
    <name evidence="8" type="ORF">TQ39_15770</name>
</gene>
<comment type="subcellular location">
    <subcellularLocation>
        <location evidence="1">Cell membrane</location>
        <topology evidence="1">Multi-pass membrane protein</topology>
    </subcellularLocation>
</comment>
<accession>A0A0D8IZ50</accession>
<sequence length="442" mass="47366">MDLLKGNVRQIYFRYLGAAFGSALISSIYGLVDSAMVGQYQGPEGTAALAIVAPVWNIIYSLGLLTGIGGSVLLSAARGAGRRKEGDEYFTAALAGTVFFAAVSWLAIAFFDAPLLRLFGARDALLPLAQQYLLPVKFVVPLFLFNQMLAAFLRNDGAPGLATAAVLAGGVFNVFGDYFFVFTCDMGVFGAGLATAIGAGITFAVMLSHFFSRRCTLRLVRFRKAGTKLRQILTTGFSTFFLDIAMGILTMLFNRQILQGLGTDALAVYGVIVNVSTMVQCCAYSVGQAAQPILSASFGAGKWGRIRAALKYALMAAAFFSAVWTLLVFLFPNGFIRIFMSPTGDILRIAPAILRSYGVSFLLLPLNIFSTYYFQSLMKPRASFSVSVLRGLVLSGALIYALPALLGPGAVWFAMPVTEAVTAVGVCVLIVRYTRPAPQTPE</sequence>
<feature type="transmembrane region" description="Helical" evidence="7">
    <location>
        <begin position="188"/>
        <end position="211"/>
    </location>
</feature>
<keyword evidence="6 7" id="KW-0472">Membrane</keyword>
<evidence type="ECO:0000256" key="1">
    <source>
        <dbReference type="ARBA" id="ARBA00004651"/>
    </source>
</evidence>
<dbReference type="AlphaFoldDB" id="A0A0D8IZ50"/>
<feature type="transmembrane region" description="Helical" evidence="7">
    <location>
        <begin position="131"/>
        <end position="153"/>
    </location>
</feature>
<dbReference type="PANTHER" id="PTHR43823:SF3">
    <property type="entry name" value="MULTIDRUG EXPORT PROTEIN MEPA"/>
    <property type="match status" value="1"/>
</dbReference>
<reference evidence="8" key="1">
    <citation type="submission" date="2015-02" db="EMBL/GenBank/DDBJ databases">
        <title>A novel member of the family Ruminococcaceae isolated from human feces.</title>
        <authorList>
            <person name="Shkoporov A.N."/>
            <person name="Chaplin A.V."/>
            <person name="Motuzova O.V."/>
            <person name="Kafarskaia L.I."/>
            <person name="Khokhlova E.V."/>
            <person name="Efimov B.A."/>
        </authorList>
    </citation>
    <scope>NUCLEOTIDE SEQUENCE [LARGE SCALE GENOMIC DNA]</scope>
    <source>
        <strain evidence="8">585-1</strain>
    </source>
</reference>
<evidence type="ECO:0000256" key="5">
    <source>
        <dbReference type="ARBA" id="ARBA00022989"/>
    </source>
</evidence>
<feature type="transmembrane region" description="Helical" evidence="7">
    <location>
        <begin position="89"/>
        <end position="111"/>
    </location>
</feature>
<evidence type="ECO:0000313" key="9">
    <source>
        <dbReference type="Proteomes" id="UP000032483"/>
    </source>
</evidence>
<feature type="transmembrane region" description="Helical" evidence="7">
    <location>
        <begin position="265"/>
        <end position="287"/>
    </location>
</feature>
<dbReference type="GO" id="GO:0005886">
    <property type="term" value="C:plasma membrane"/>
    <property type="evidence" value="ECO:0007669"/>
    <property type="project" value="UniProtKB-SubCell"/>
</dbReference>
<evidence type="ECO:0000256" key="7">
    <source>
        <dbReference type="SAM" id="Phobius"/>
    </source>
</evidence>
<evidence type="ECO:0000256" key="2">
    <source>
        <dbReference type="ARBA" id="ARBA00022448"/>
    </source>
</evidence>
<evidence type="ECO:0000313" key="8">
    <source>
        <dbReference type="EMBL" id="KJF38798.1"/>
    </source>
</evidence>
<feature type="transmembrane region" description="Helical" evidence="7">
    <location>
        <begin position="232"/>
        <end position="253"/>
    </location>
</feature>
<dbReference type="PIRSF" id="PIRSF006603">
    <property type="entry name" value="DinF"/>
    <property type="match status" value="1"/>
</dbReference>
<dbReference type="GO" id="GO:0015297">
    <property type="term" value="F:antiporter activity"/>
    <property type="evidence" value="ECO:0007669"/>
    <property type="project" value="InterPro"/>
</dbReference>
<comment type="caution">
    <text evidence="8">The sequence shown here is derived from an EMBL/GenBank/DDBJ whole genome shotgun (WGS) entry which is preliminary data.</text>
</comment>
<proteinExistence type="predicted"/>
<dbReference type="PATRIC" id="fig|1550024.3.peg.3594"/>
<evidence type="ECO:0000256" key="6">
    <source>
        <dbReference type="ARBA" id="ARBA00023136"/>
    </source>
</evidence>
<dbReference type="InterPro" id="IPR048279">
    <property type="entry name" value="MdtK-like"/>
</dbReference>
<feature type="transmembrane region" description="Helical" evidence="7">
    <location>
        <begin position="58"/>
        <end position="77"/>
    </location>
</feature>
<keyword evidence="9" id="KW-1185">Reference proteome</keyword>
<dbReference type="Pfam" id="PF01554">
    <property type="entry name" value="MatE"/>
    <property type="match status" value="2"/>
</dbReference>
<name>A0A0D8IZ50_9FIRM</name>
<feature type="transmembrane region" description="Helical" evidence="7">
    <location>
        <begin position="386"/>
        <end position="406"/>
    </location>
</feature>
<dbReference type="InterPro" id="IPR051327">
    <property type="entry name" value="MATE_MepA_subfamily"/>
</dbReference>
<keyword evidence="5 7" id="KW-1133">Transmembrane helix</keyword>
<keyword evidence="3" id="KW-1003">Cell membrane</keyword>
<dbReference type="RefSeq" id="WP_050006243.1">
    <property type="nucleotide sequence ID" value="NZ_JXXK01000030.1"/>
</dbReference>
<dbReference type="Proteomes" id="UP000032483">
    <property type="component" value="Unassembled WGS sequence"/>
</dbReference>
<keyword evidence="4 7" id="KW-0812">Transmembrane</keyword>